<protein>
    <submittedName>
        <fullName evidence="1">Uncharacterized protein</fullName>
    </submittedName>
</protein>
<name>A0A7J6EIH2_CANSA</name>
<proteinExistence type="predicted"/>
<keyword evidence="2" id="KW-1185">Reference proteome</keyword>
<organism evidence="1 2">
    <name type="scientific">Cannabis sativa</name>
    <name type="common">Hemp</name>
    <name type="synonym">Marijuana</name>
    <dbReference type="NCBI Taxonomy" id="3483"/>
    <lineage>
        <taxon>Eukaryota</taxon>
        <taxon>Viridiplantae</taxon>
        <taxon>Streptophyta</taxon>
        <taxon>Embryophyta</taxon>
        <taxon>Tracheophyta</taxon>
        <taxon>Spermatophyta</taxon>
        <taxon>Magnoliopsida</taxon>
        <taxon>eudicotyledons</taxon>
        <taxon>Gunneridae</taxon>
        <taxon>Pentapetalae</taxon>
        <taxon>rosids</taxon>
        <taxon>fabids</taxon>
        <taxon>Rosales</taxon>
        <taxon>Cannabaceae</taxon>
        <taxon>Cannabis</taxon>
    </lineage>
</organism>
<evidence type="ECO:0000313" key="2">
    <source>
        <dbReference type="Proteomes" id="UP000583929"/>
    </source>
</evidence>
<gene>
    <name evidence="1" type="ORF">G4B88_030542</name>
</gene>
<evidence type="ECO:0000313" key="1">
    <source>
        <dbReference type="EMBL" id="KAF4358238.1"/>
    </source>
</evidence>
<dbReference type="Proteomes" id="UP000583929">
    <property type="component" value="Unassembled WGS sequence"/>
</dbReference>
<comment type="caution">
    <text evidence="1">The sequence shown here is derived from an EMBL/GenBank/DDBJ whole genome shotgun (WGS) entry which is preliminary data.</text>
</comment>
<dbReference type="EMBL" id="JAATIQ010000389">
    <property type="protein sequence ID" value="KAF4358238.1"/>
    <property type="molecule type" value="Genomic_DNA"/>
</dbReference>
<dbReference type="AlphaFoldDB" id="A0A7J6EIH2"/>
<reference evidence="1 2" key="1">
    <citation type="journal article" date="2020" name="bioRxiv">
        <title>Sequence and annotation of 42 cannabis genomes reveals extensive copy number variation in cannabinoid synthesis and pathogen resistance genes.</title>
        <authorList>
            <person name="Mckernan K.J."/>
            <person name="Helbert Y."/>
            <person name="Kane L.T."/>
            <person name="Ebling H."/>
            <person name="Zhang L."/>
            <person name="Liu B."/>
            <person name="Eaton Z."/>
            <person name="Mclaughlin S."/>
            <person name="Kingan S."/>
            <person name="Baybayan P."/>
            <person name="Concepcion G."/>
            <person name="Jordan M."/>
            <person name="Riva A."/>
            <person name="Barbazuk W."/>
            <person name="Harkins T."/>
        </authorList>
    </citation>
    <scope>NUCLEOTIDE SEQUENCE [LARGE SCALE GENOMIC DNA]</scope>
    <source>
        <strain evidence="2">cv. Jamaican Lion 4</strain>
        <tissue evidence="1">Leaf</tissue>
    </source>
</reference>
<sequence length="162" mass="18658">MKSSMQPLISIGCKLSWFGGFFYPSCLTLSSKEKLETLESTSPKPYHTFRLLVNSIEHNYHNALVQARLLVLQQPWQGLHHHEADMLPIRLSTRQGWPRLAFCVFTTHLIENLMSNSHTPTFRIHVHKSIVHQHIVDKLVLTIAIVSQRFTNHVSMNLSTVH</sequence>
<accession>A0A7J6EIH2</accession>